<feature type="signal peptide" evidence="2">
    <location>
        <begin position="1"/>
        <end position="25"/>
    </location>
</feature>
<dbReference type="EMBL" id="CP000284">
    <property type="protein sequence ID" value="ABE50860.1"/>
    <property type="molecule type" value="Genomic_DNA"/>
</dbReference>
<dbReference type="Proteomes" id="UP000002440">
    <property type="component" value="Chromosome"/>
</dbReference>
<dbReference type="OrthoDB" id="9182157at2"/>
<gene>
    <name evidence="3" type="ordered locus">Mfla_2595</name>
</gene>
<accession>Q1GY27</accession>
<evidence type="ECO:0000256" key="2">
    <source>
        <dbReference type="SAM" id="SignalP"/>
    </source>
</evidence>
<reference evidence="3 4" key="1">
    <citation type="submission" date="2006-03" db="EMBL/GenBank/DDBJ databases">
        <title>Complete sequence of Methylobacillus flagellatus KT.</title>
        <authorList>
            <consortium name="US DOE Joint Genome Institute"/>
            <person name="Copeland A."/>
            <person name="Lucas S."/>
            <person name="Lapidus A."/>
            <person name="Barry K."/>
            <person name="Detter J.C."/>
            <person name="Glavina del Rio T."/>
            <person name="Hammon N."/>
            <person name="Israni S."/>
            <person name="Dalin E."/>
            <person name="Tice H."/>
            <person name="Pitluck S."/>
            <person name="Brettin T."/>
            <person name="Bruce D."/>
            <person name="Han C."/>
            <person name="Tapia R."/>
            <person name="Saunders E."/>
            <person name="Gilna P."/>
            <person name="Schmutz J."/>
            <person name="Larimer F."/>
            <person name="Land M."/>
            <person name="Kyrpides N."/>
            <person name="Anderson I."/>
            <person name="Richardson P."/>
        </authorList>
    </citation>
    <scope>NUCLEOTIDE SEQUENCE [LARGE SCALE GENOMIC DNA]</scope>
    <source>
        <strain evidence="4">KT / ATCC 51484 / DSM 6875</strain>
    </source>
</reference>
<dbReference type="HOGENOM" id="CLU_1576669_0_0_4"/>
<sequence>MKQVNKNRLWSALGMVLIASMLGQAAAYADRDDRHDRGQRQEQRWDRGHDRGHGDRQYRQQDRRWDRGARPVIVQQNVHYQFRDQDRARLYTQYQRSLRGVRWDRRPDFRAGYAVLPAYRPYITPVPVHVLRTLPPPPPGYVIGYYQGYNVVYDPTTYVILTAIDLLAR</sequence>
<dbReference type="eggNOG" id="ENOG5033D6Y">
    <property type="taxonomic scope" value="Bacteria"/>
</dbReference>
<evidence type="ECO:0008006" key="5">
    <source>
        <dbReference type="Google" id="ProtNLM"/>
    </source>
</evidence>
<keyword evidence="4" id="KW-1185">Reference proteome</keyword>
<keyword evidence="2" id="KW-0732">Signal</keyword>
<evidence type="ECO:0000313" key="4">
    <source>
        <dbReference type="Proteomes" id="UP000002440"/>
    </source>
</evidence>
<evidence type="ECO:0000313" key="3">
    <source>
        <dbReference type="EMBL" id="ABE50860.1"/>
    </source>
</evidence>
<dbReference type="KEGG" id="mfa:Mfla_2595"/>
<feature type="region of interest" description="Disordered" evidence="1">
    <location>
        <begin position="30"/>
        <end position="64"/>
    </location>
</feature>
<protein>
    <recommendedName>
        <fullName evidence="5">Integral membrane protein</fullName>
    </recommendedName>
</protein>
<organism evidence="3 4">
    <name type="scientific">Methylobacillus flagellatus (strain ATCC 51484 / DSM 6875 / VKM B-1610 / KT)</name>
    <dbReference type="NCBI Taxonomy" id="265072"/>
    <lineage>
        <taxon>Bacteria</taxon>
        <taxon>Pseudomonadati</taxon>
        <taxon>Pseudomonadota</taxon>
        <taxon>Betaproteobacteria</taxon>
        <taxon>Nitrosomonadales</taxon>
        <taxon>Methylophilaceae</taxon>
        <taxon>Methylobacillus</taxon>
    </lineage>
</organism>
<name>Q1GY27_METFK</name>
<proteinExistence type="predicted"/>
<feature type="chain" id="PRO_5004189750" description="Integral membrane protein" evidence="2">
    <location>
        <begin position="26"/>
        <end position="169"/>
    </location>
</feature>
<dbReference type="STRING" id="265072.Mfla_2595"/>
<evidence type="ECO:0000256" key="1">
    <source>
        <dbReference type="SAM" id="MobiDB-lite"/>
    </source>
</evidence>
<dbReference type="RefSeq" id="WP_011480813.1">
    <property type="nucleotide sequence ID" value="NC_007947.1"/>
</dbReference>
<dbReference type="AlphaFoldDB" id="Q1GY27"/>